<comment type="caution">
    <text evidence="1">The sequence shown here is derived from an EMBL/GenBank/DDBJ whole genome shotgun (WGS) entry which is preliminary data.</text>
</comment>
<name>A0ABY0I4Z8_9GAMM</name>
<keyword evidence="2" id="KW-1185">Reference proteome</keyword>
<dbReference type="EMBL" id="SEZN01000020">
    <property type="protein sequence ID" value="RYU63859.1"/>
    <property type="molecule type" value="Genomic_DNA"/>
</dbReference>
<gene>
    <name evidence="1" type="ORF">ERW53_11755</name>
</gene>
<evidence type="ECO:0000313" key="1">
    <source>
        <dbReference type="EMBL" id="RYU63859.1"/>
    </source>
</evidence>
<accession>A0ABY0I4Z8</accession>
<protein>
    <submittedName>
        <fullName evidence="1">Uncharacterized protein</fullName>
    </submittedName>
</protein>
<dbReference type="InterPro" id="IPR043733">
    <property type="entry name" value="DUF5677"/>
</dbReference>
<proteinExistence type="predicted"/>
<dbReference type="RefSeq" id="WP_130066532.1">
    <property type="nucleotide sequence ID" value="NZ_SEZN01000020.1"/>
</dbReference>
<sequence length="316" mass="36178">MNYVSEFRKKKGFDKKLNLSNIQVALECASEGNKIAYDYIANIDNQTEKDGFIVHTHLNLIARIYEQIEGMLSCIATGCYTSAEALARVVQESSVNLMYMALNGDERTITAYMAKWHDEHIRKLNDWKKEVSDKDYANDVIPLIDGRINTVSHYAEYIELAKSNFSVTEIEYNDLWCNSLFKRFEKLGKAGDYFSIYHRLSGSSHMTAEDTVLHMMTLQYPIEARQLISFEACSYSIMMSRIVTKSFVEAITYCCIRHNMLDEESLNQFKRLLSKLAISTAEIAKDAGIPSSSEEDGKERINELQNRLGIFLNPTK</sequence>
<organism evidence="1 2">
    <name type="scientific">Aliivibrio finisterrensis</name>
    <dbReference type="NCBI Taxonomy" id="511998"/>
    <lineage>
        <taxon>Bacteria</taxon>
        <taxon>Pseudomonadati</taxon>
        <taxon>Pseudomonadota</taxon>
        <taxon>Gammaproteobacteria</taxon>
        <taxon>Vibrionales</taxon>
        <taxon>Vibrionaceae</taxon>
        <taxon>Aliivibrio</taxon>
    </lineage>
</organism>
<dbReference type="Pfam" id="PF18928">
    <property type="entry name" value="DUF5677"/>
    <property type="match status" value="1"/>
</dbReference>
<evidence type="ECO:0000313" key="2">
    <source>
        <dbReference type="Proteomes" id="UP000294166"/>
    </source>
</evidence>
<dbReference type="Proteomes" id="UP000294166">
    <property type="component" value="Unassembled WGS sequence"/>
</dbReference>
<reference evidence="1 2" key="1">
    <citation type="submission" date="2019-02" db="EMBL/GenBank/DDBJ databases">
        <title>Genome sequences of Aliivibrio finisterrensis strains from farmed Atlantic salmon.</title>
        <authorList>
            <person name="Bowman J.P."/>
        </authorList>
    </citation>
    <scope>NUCLEOTIDE SEQUENCE [LARGE SCALE GENOMIC DNA]</scope>
    <source>
        <strain evidence="1 2">A21</strain>
    </source>
</reference>